<reference evidence="1 2" key="1">
    <citation type="submission" date="2020-09" db="EMBL/GenBank/DDBJ databases">
        <title>Pseudoxanthomonas sp. CAU 1598 isolated from sand of Yaerae Beach.</title>
        <authorList>
            <person name="Kim W."/>
        </authorList>
    </citation>
    <scope>NUCLEOTIDE SEQUENCE [LARGE SCALE GENOMIC DNA]</scope>
    <source>
        <strain evidence="1 2">CAU 1598</strain>
    </source>
</reference>
<dbReference type="EMBL" id="JACYTR010000005">
    <property type="protein sequence ID" value="MBD8524832.1"/>
    <property type="molecule type" value="Genomic_DNA"/>
</dbReference>
<name>A0AAW3ZI72_9GAMM</name>
<protein>
    <recommendedName>
        <fullName evidence="3">DUF4154 domain-containing protein</fullName>
    </recommendedName>
</protein>
<dbReference type="RefSeq" id="WP_192028184.1">
    <property type="nucleotide sequence ID" value="NZ_JACYTR010000005.1"/>
</dbReference>
<proteinExistence type="predicted"/>
<sequence>MRAVRRPRRPWAWLLICGLALSLGLAGAKVQADSYDDRRVRTAARLMRALLSADEQLPSKQSDEGLLEVWVWSDRPRDAEPLLPLIAPPGNGPRALVRGMKIQLSLVSDLPDAAVAAPMAIFLAQPLDDPSFARLLAWCIEHGVILYSPFEGDVERGATAGVSVQAKVQPFVNLSTLRSSGIILRQFYLDHSRAQP</sequence>
<evidence type="ECO:0000313" key="2">
    <source>
        <dbReference type="Proteomes" id="UP000613768"/>
    </source>
</evidence>
<accession>A0AAW3ZI72</accession>
<evidence type="ECO:0000313" key="1">
    <source>
        <dbReference type="EMBL" id="MBD8524832.1"/>
    </source>
</evidence>
<comment type="caution">
    <text evidence="1">The sequence shown here is derived from an EMBL/GenBank/DDBJ whole genome shotgun (WGS) entry which is preliminary data.</text>
</comment>
<organism evidence="1 2">
    <name type="scientific">Pseudomarimonas arenosa</name>
    <dbReference type="NCBI Taxonomy" id="2774145"/>
    <lineage>
        <taxon>Bacteria</taxon>
        <taxon>Pseudomonadati</taxon>
        <taxon>Pseudomonadota</taxon>
        <taxon>Gammaproteobacteria</taxon>
        <taxon>Lysobacterales</taxon>
        <taxon>Lysobacteraceae</taxon>
        <taxon>Pseudomarimonas</taxon>
    </lineage>
</organism>
<evidence type="ECO:0008006" key="3">
    <source>
        <dbReference type="Google" id="ProtNLM"/>
    </source>
</evidence>
<dbReference type="AlphaFoldDB" id="A0AAW3ZI72"/>
<gene>
    <name evidence="1" type="ORF">IFO71_03665</name>
</gene>
<dbReference type="Proteomes" id="UP000613768">
    <property type="component" value="Unassembled WGS sequence"/>
</dbReference>
<keyword evidence="2" id="KW-1185">Reference proteome</keyword>